<evidence type="ECO:0000313" key="3">
    <source>
        <dbReference type="Proteomes" id="UP001597361"/>
    </source>
</evidence>
<comment type="caution">
    <text evidence="2">The sequence shown here is derived from an EMBL/GenBank/DDBJ whole genome shotgun (WGS) entry which is preliminary data.</text>
</comment>
<dbReference type="Pfam" id="PF17170">
    <property type="entry name" value="DUF5128"/>
    <property type="match status" value="1"/>
</dbReference>
<evidence type="ECO:0000313" key="2">
    <source>
        <dbReference type="EMBL" id="MFD2034351.1"/>
    </source>
</evidence>
<feature type="transmembrane region" description="Helical" evidence="1">
    <location>
        <begin position="43"/>
        <end position="63"/>
    </location>
</feature>
<keyword evidence="1" id="KW-1133">Transmembrane helix</keyword>
<keyword evidence="1" id="KW-0472">Membrane</keyword>
<accession>A0ABW4VKT3</accession>
<protein>
    <submittedName>
        <fullName evidence="2">6-bladed beta-propeller</fullName>
    </submittedName>
</protein>
<dbReference type="RefSeq" id="WP_376884411.1">
    <property type="nucleotide sequence ID" value="NZ_JBHUHR010000015.1"/>
</dbReference>
<organism evidence="2 3">
    <name type="scientific">Belliella marina</name>
    <dbReference type="NCBI Taxonomy" id="1644146"/>
    <lineage>
        <taxon>Bacteria</taxon>
        <taxon>Pseudomonadati</taxon>
        <taxon>Bacteroidota</taxon>
        <taxon>Cytophagia</taxon>
        <taxon>Cytophagales</taxon>
        <taxon>Cyclobacteriaceae</taxon>
        <taxon>Belliella</taxon>
    </lineage>
</organism>
<keyword evidence="1" id="KW-0812">Transmembrane</keyword>
<feature type="transmembrane region" description="Helical" evidence="1">
    <location>
        <begin position="12"/>
        <end position="31"/>
    </location>
</feature>
<gene>
    <name evidence="2" type="ORF">ACFSKL_06090</name>
</gene>
<sequence>MKPNNLLPDRNSYLLLYGLIQSFIGNFLDIIKKSTYLINREQSFRIGMFKSSIYAVFIGILLISCKQGDYRKGLKENGIIEIAIPKKASKIFDLDSILGKVEITKLEIPIEHYIDFVNPYNFIPFEDGYIAGDLYGARRIVKFNHDGSFQTQILEEGEGPEMYSNVISILEGHDKRFLIQQSFPPGFVQTDSKFQMLERISVLDDLRNGIYSPKHNQYVFYGGFHFHPDGNNKIHLYDTEFNKSGQQLQEPEGFHKLKFISLRTNFSLTPEKDVLFFESYQDTVFQLNDDGSFMPKYRIKYPNKQTYDEIIQLGLEESEREYDPFRKSKVSEYFHLHRGFFECDRYIFFNISKENITYYVIVDKMDYQNVIYTTLAVSKSGKFILPPAWTYDSNKQKLISNMSGQNIKGFFEKDSPVLEGLEIEDEESYMVSYSFKK</sequence>
<reference evidence="3" key="1">
    <citation type="journal article" date="2019" name="Int. J. Syst. Evol. Microbiol.">
        <title>The Global Catalogue of Microorganisms (GCM) 10K type strain sequencing project: providing services to taxonomists for standard genome sequencing and annotation.</title>
        <authorList>
            <consortium name="The Broad Institute Genomics Platform"/>
            <consortium name="The Broad Institute Genome Sequencing Center for Infectious Disease"/>
            <person name="Wu L."/>
            <person name="Ma J."/>
        </authorList>
    </citation>
    <scope>NUCLEOTIDE SEQUENCE [LARGE SCALE GENOMIC DNA]</scope>
    <source>
        <strain evidence="3">CGMCC 1.15180</strain>
    </source>
</reference>
<keyword evidence="3" id="KW-1185">Reference proteome</keyword>
<name>A0ABW4VKT3_9BACT</name>
<proteinExistence type="predicted"/>
<dbReference type="Proteomes" id="UP001597361">
    <property type="component" value="Unassembled WGS sequence"/>
</dbReference>
<dbReference type="EMBL" id="JBHUHR010000015">
    <property type="protein sequence ID" value="MFD2034351.1"/>
    <property type="molecule type" value="Genomic_DNA"/>
</dbReference>
<evidence type="ECO:0000256" key="1">
    <source>
        <dbReference type="SAM" id="Phobius"/>
    </source>
</evidence>